<sequence>MFGLSRDLGIDLGTSNVLIFQKGRGIVLREPSVVAVAKLTKEPKAFGEEARQMLGRTPGSIEAFHPIRDGVIANFTATEAMLRHFMGRVVGKPAFIKPRVLICVPSSVTSVERRAVLDAARSAGAKDAHPLEEPMAAALGLGLPIGDPEGNMVVDIGGGTSDVAVISLGGIVRSESVRVGGNKIDEAIHRYIKREYNIIIGERTAEEIKIAIGSAFPLQEEITFEVRGRDMIDGMPKVVIVNSPEIREAIAEPISQIIARVRMVLEKTPPELANDIAGNGIWLSGGGALLRGLDELIAGETGIPVHVAADPLSCVVNGTGAALDQIEMLSETHFSYAGAVE</sequence>
<evidence type="ECO:0000256" key="5">
    <source>
        <dbReference type="ARBA" id="ARBA00023458"/>
    </source>
</evidence>
<dbReference type="EMBL" id="NIGF01000011">
    <property type="protein sequence ID" value="PQV63495.1"/>
    <property type="molecule type" value="Genomic_DNA"/>
</dbReference>
<comment type="subunit">
    <text evidence="6">Forms polymers.</text>
</comment>
<dbReference type="OrthoDB" id="9768127at2"/>
<feature type="binding site" evidence="6">
    <location>
        <begin position="286"/>
        <end position="289"/>
    </location>
    <ligand>
        <name>ATP</name>
        <dbReference type="ChEBI" id="CHEBI:30616"/>
    </ligand>
</feature>
<protein>
    <recommendedName>
        <fullName evidence="6">Cell shape-determining protein MreB</fullName>
    </recommendedName>
</protein>
<comment type="similarity">
    <text evidence="5 6">Belongs to the FtsA/MreB family.</text>
</comment>
<keyword evidence="8" id="KW-1185">Reference proteome</keyword>
<dbReference type="GO" id="GO:0005524">
    <property type="term" value="F:ATP binding"/>
    <property type="evidence" value="ECO:0007669"/>
    <property type="project" value="UniProtKB-KW"/>
</dbReference>
<dbReference type="InterPro" id="IPR056546">
    <property type="entry name" value="MreB_MamK-like"/>
</dbReference>
<evidence type="ECO:0000256" key="4">
    <source>
        <dbReference type="ARBA" id="ARBA00022960"/>
    </source>
</evidence>
<evidence type="ECO:0000256" key="3">
    <source>
        <dbReference type="ARBA" id="ARBA00022840"/>
    </source>
</evidence>
<dbReference type="PRINTS" id="PR01652">
    <property type="entry name" value="SHAPEPROTEIN"/>
</dbReference>
<evidence type="ECO:0000313" key="8">
    <source>
        <dbReference type="Proteomes" id="UP000237684"/>
    </source>
</evidence>
<comment type="function">
    <text evidence="6">Forms membrane-associated dynamic filaments that are essential for cell shape determination. Acts by regulating cell wall synthesis and cell elongation, and thus cell shape. A feedback loop between cell geometry and MreB localization may maintain elongated cell shape by targeting cell wall growth to regions of negative cell wall curvature.</text>
</comment>
<dbReference type="NCBIfam" id="TIGR00904">
    <property type="entry name" value="mreB"/>
    <property type="match status" value="1"/>
</dbReference>
<feature type="binding site" evidence="6">
    <location>
        <begin position="158"/>
        <end position="160"/>
    </location>
    <ligand>
        <name>ATP</name>
        <dbReference type="ChEBI" id="CHEBI:30616"/>
    </ligand>
</feature>
<keyword evidence="1 6" id="KW-0963">Cytoplasm</keyword>
<keyword evidence="4 6" id="KW-0133">Cell shape</keyword>
<dbReference type="SUPFAM" id="SSF53067">
    <property type="entry name" value="Actin-like ATPase domain"/>
    <property type="match status" value="2"/>
</dbReference>
<reference evidence="7 8" key="1">
    <citation type="journal article" date="2018" name="Syst. Appl. Microbiol.">
        <title>Abditibacterium utsteinense sp. nov., the first cultivated member of candidate phylum FBP, isolated from ice-free Antarctic soil samples.</title>
        <authorList>
            <person name="Tahon G."/>
            <person name="Tytgat B."/>
            <person name="Lebbe L."/>
            <person name="Carlier A."/>
            <person name="Willems A."/>
        </authorList>
    </citation>
    <scope>NUCLEOTIDE SEQUENCE [LARGE SCALE GENOMIC DNA]</scope>
    <source>
        <strain evidence="7 8">LMG 29911</strain>
    </source>
</reference>
<organism evidence="7 8">
    <name type="scientific">Abditibacterium utsteinense</name>
    <dbReference type="NCBI Taxonomy" id="1960156"/>
    <lineage>
        <taxon>Bacteria</taxon>
        <taxon>Pseudomonadati</taxon>
        <taxon>Abditibacteriota</taxon>
        <taxon>Abditibacteriia</taxon>
        <taxon>Abditibacteriales</taxon>
        <taxon>Abditibacteriaceae</taxon>
        <taxon>Abditibacterium</taxon>
    </lineage>
</organism>
<dbReference type="RefSeq" id="WP_106380379.1">
    <property type="nucleotide sequence ID" value="NZ_NIGF01000011.1"/>
</dbReference>
<gene>
    <name evidence="6" type="primary">mreB</name>
    <name evidence="7" type="ORF">B1R32_11156</name>
</gene>
<dbReference type="HAMAP" id="MF_02207">
    <property type="entry name" value="MreB"/>
    <property type="match status" value="1"/>
</dbReference>
<dbReference type="AlphaFoldDB" id="A0A2S8SRT3"/>
<dbReference type="InParanoid" id="A0A2S8SRT3"/>
<comment type="subcellular location">
    <subcellularLocation>
        <location evidence="6">Cytoplasm</location>
    </subcellularLocation>
    <text evidence="6">Membrane-associated.</text>
</comment>
<name>A0A2S8SRT3_9BACT</name>
<dbReference type="GO" id="GO:0008360">
    <property type="term" value="P:regulation of cell shape"/>
    <property type="evidence" value="ECO:0007669"/>
    <property type="project" value="UniProtKB-UniRule"/>
</dbReference>
<accession>A0A2S8SRT3</accession>
<dbReference type="InterPro" id="IPR004753">
    <property type="entry name" value="MreB"/>
</dbReference>
<dbReference type="GO" id="GO:0005737">
    <property type="term" value="C:cytoplasm"/>
    <property type="evidence" value="ECO:0007669"/>
    <property type="project" value="UniProtKB-SubCell"/>
</dbReference>
<evidence type="ECO:0000256" key="6">
    <source>
        <dbReference type="HAMAP-Rule" id="MF_02207"/>
    </source>
</evidence>
<keyword evidence="2 6" id="KW-0547">Nucleotide-binding</keyword>
<dbReference type="Gene3D" id="3.30.420.40">
    <property type="match status" value="3"/>
</dbReference>
<dbReference type="Proteomes" id="UP000237684">
    <property type="component" value="Unassembled WGS sequence"/>
</dbReference>
<evidence type="ECO:0000256" key="1">
    <source>
        <dbReference type="ARBA" id="ARBA00022490"/>
    </source>
</evidence>
<dbReference type="PANTHER" id="PTHR42749">
    <property type="entry name" value="CELL SHAPE-DETERMINING PROTEIN MREB"/>
    <property type="match status" value="1"/>
</dbReference>
<comment type="caution">
    <text evidence="7">The sequence shown here is derived from an EMBL/GenBank/DDBJ whole genome shotgun (WGS) entry which is preliminary data.</text>
</comment>
<dbReference type="CDD" id="cd10225">
    <property type="entry name" value="ASKHA_NBD_MreB-like"/>
    <property type="match status" value="1"/>
</dbReference>
<dbReference type="InterPro" id="IPR043129">
    <property type="entry name" value="ATPase_NBD"/>
</dbReference>
<proteinExistence type="inferred from homology"/>
<keyword evidence="3 6" id="KW-0067">ATP-binding</keyword>
<dbReference type="PANTHER" id="PTHR42749:SF1">
    <property type="entry name" value="CELL SHAPE-DETERMINING PROTEIN MREB"/>
    <property type="match status" value="1"/>
</dbReference>
<evidence type="ECO:0000256" key="2">
    <source>
        <dbReference type="ARBA" id="ARBA00022741"/>
    </source>
</evidence>
<feature type="binding site" evidence="6">
    <location>
        <begin position="206"/>
        <end position="209"/>
    </location>
    <ligand>
        <name>ATP</name>
        <dbReference type="ChEBI" id="CHEBI:30616"/>
    </ligand>
</feature>
<dbReference type="NCBIfam" id="NF010539">
    <property type="entry name" value="PRK13927.1"/>
    <property type="match status" value="1"/>
</dbReference>
<evidence type="ECO:0000313" key="7">
    <source>
        <dbReference type="EMBL" id="PQV63495.1"/>
    </source>
</evidence>
<dbReference type="Pfam" id="PF06723">
    <property type="entry name" value="MreB_Mbl"/>
    <property type="match status" value="1"/>
</dbReference>
<comment type="caution">
    <text evidence="6">Lacks conserved residue(s) required for the propagation of feature annotation.</text>
</comment>
<dbReference type="GO" id="GO:0000902">
    <property type="term" value="P:cell morphogenesis"/>
    <property type="evidence" value="ECO:0007669"/>
    <property type="project" value="InterPro"/>
</dbReference>